<dbReference type="PANTHER" id="PTHR31718:SF0">
    <property type="entry name" value="PLAT DOMAIN-CONTAINING PROTEIN 2"/>
    <property type="match status" value="1"/>
</dbReference>
<comment type="caution">
    <text evidence="1">Lacks conserved residue(s) required for the propagation of feature annotation.</text>
</comment>
<dbReference type="Pfam" id="PF01477">
    <property type="entry name" value="PLAT"/>
    <property type="match status" value="1"/>
</dbReference>
<accession>A0A2U1P6P3</accession>
<dbReference type="Proteomes" id="UP000245207">
    <property type="component" value="Unassembled WGS sequence"/>
</dbReference>
<evidence type="ECO:0000313" key="5">
    <source>
        <dbReference type="Proteomes" id="UP000245207"/>
    </source>
</evidence>
<protein>
    <submittedName>
        <fullName evidence="4">Root storage protein</fullName>
    </submittedName>
</protein>
<evidence type="ECO:0000256" key="2">
    <source>
        <dbReference type="SAM" id="SignalP"/>
    </source>
</evidence>
<keyword evidence="5" id="KW-1185">Reference proteome</keyword>
<dbReference type="SUPFAM" id="SSF49723">
    <property type="entry name" value="Lipase/lipooxygenase domain (PLAT/LH2 domain)"/>
    <property type="match status" value="1"/>
</dbReference>
<dbReference type="InterPro" id="IPR001024">
    <property type="entry name" value="PLAT/LH2_dom"/>
</dbReference>
<dbReference type="EMBL" id="PKPP01001592">
    <property type="protein sequence ID" value="PWA81423.1"/>
    <property type="molecule type" value="Genomic_DNA"/>
</dbReference>
<dbReference type="STRING" id="35608.A0A2U1P6P3"/>
<dbReference type="AlphaFoldDB" id="A0A2U1P6P3"/>
<organism evidence="4 5">
    <name type="scientific">Artemisia annua</name>
    <name type="common">Sweet wormwood</name>
    <dbReference type="NCBI Taxonomy" id="35608"/>
    <lineage>
        <taxon>Eukaryota</taxon>
        <taxon>Viridiplantae</taxon>
        <taxon>Streptophyta</taxon>
        <taxon>Embryophyta</taxon>
        <taxon>Tracheophyta</taxon>
        <taxon>Spermatophyta</taxon>
        <taxon>Magnoliopsida</taxon>
        <taxon>eudicotyledons</taxon>
        <taxon>Gunneridae</taxon>
        <taxon>Pentapetalae</taxon>
        <taxon>asterids</taxon>
        <taxon>campanulids</taxon>
        <taxon>Asterales</taxon>
        <taxon>Asteraceae</taxon>
        <taxon>Asteroideae</taxon>
        <taxon>Anthemideae</taxon>
        <taxon>Artemisiinae</taxon>
        <taxon>Artemisia</taxon>
    </lineage>
</organism>
<dbReference type="InterPro" id="IPR036392">
    <property type="entry name" value="PLAT/LH2_dom_sf"/>
</dbReference>
<gene>
    <name evidence="4" type="ORF">CTI12_AA187330</name>
</gene>
<comment type="caution">
    <text evidence="4">The sequence shown here is derived from an EMBL/GenBank/DDBJ whole genome shotgun (WGS) entry which is preliminary data.</text>
</comment>
<proteinExistence type="predicted"/>
<dbReference type="PROSITE" id="PS50095">
    <property type="entry name" value="PLAT"/>
    <property type="match status" value="1"/>
</dbReference>
<feature type="domain" description="PLAT" evidence="3">
    <location>
        <begin position="28"/>
        <end position="152"/>
    </location>
</feature>
<sequence>MAISNLSTYLLLLLFLAIVASVSSQETCVYTIFAKTGTAGSAGTDATISLKLNDAYGSEVTIPNLERYGEMDPGHDYFENGNLDKFSITTSCMKSSVCSITLSSDNSGSKPGWYVDYVQVITSGGAVGDITFEIYGWLADDEPPYKLTRTFDKCGSPTQLQQITDAII</sequence>
<dbReference type="Gene3D" id="2.60.60.20">
    <property type="entry name" value="PLAT/LH2 domain"/>
    <property type="match status" value="1"/>
</dbReference>
<evidence type="ECO:0000256" key="1">
    <source>
        <dbReference type="PROSITE-ProRule" id="PRU00152"/>
    </source>
</evidence>
<reference evidence="4 5" key="1">
    <citation type="journal article" date="2018" name="Mol. Plant">
        <title>The genome of Artemisia annua provides insight into the evolution of Asteraceae family and artemisinin biosynthesis.</title>
        <authorList>
            <person name="Shen Q."/>
            <person name="Zhang L."/>
            <person name="Liao Z."/>
            <person name="Wang S."/>
            <person name="Yan T."/>
            <person name="Shi P."/>
            <person name="Liu M."/>
            <person name="Fu X."/>
            <person name="Pan Q."/>
            <person name="Wang Y."/>
            <person name="Lv Z."/>
            <person name="Lu X."/>
            <person name="Zhang F."/>
            <person name="Jiang W."/>
            <person name="Ma Y."/>
            <person name="Chen M."/>
            <person name="Hao X."/>
            <person name="Li L."/>
            <person name="Tang Y."/>
            <person name="Lv G."/>
            <person name="Zhou Y."/>
            <person name="Sun X."/>
            <person name="Brodelius P.E."/>
            <person name="Rose J.K.C."/>
            <person name="Tang K."/>
        </authorList>
    </citation>
    <scope>NUCLEOTIDE SEQUENCE [LARGE SCALE GENOMIC DNA]</scope>
    <source>
        <strain evidence="5">cv. Huhao1</strain>
        <tissue evidence="4">Leaf</tissue>
    </source>
</reference>
<evidence type="ECO:0000259" key="3">
    <source>
        <dbReference type="PROSITE" id="PS50095"/>
    </source>
</evidence>
<keyword evidence="2" id="KW-0732">Signal</keyword>
<feature type="signal peptide" evidence="2">
    <location>
        <begin position="1"/>
        <end position="24"/>
    </location>
</feature>
<dbReference type="PANTHER" id="PTHR31718">
    <property type="entry name" value="PLAT DOMAIN-CONTAINING PROTEIN"/>
    <property type="match status" value="1"/>
</dbReference>
<name>A0A2U1P6P3_ARTAN</name>
<feature type="chain" id="PRO_5015762049" evidence="2">
    <location>
        <begin position="25"/>
        <end position="168"/>
    </location>
</feature>
<evidence type="ECO:0000313" key="4">
    <source>
        <dbReference type="EMBL" id="PWA81423.1"/>
    </source>
</evidence>
<dbReference type="OrthoDB" id="1736662at2759"/>